<keyword evidence="1" id="KW-1015">Disulfide bond</keyword>
<keyword evidence="2" id="KW-0812">Transmembrane</keyword>
<evidence type="ECO:0000259" key="4">
    <source>
        <dbReference type="PROSITE" id="PS50026"/>
    </source>
</evidence>
<dbReference type="EMBL" id="OZ035831">
    <property type="protein sequence ID" value="CAL1614853.1"/>
    <property type="molecule type" value="Genomic_DNA"/>
</dbReference>
<dbReference type="Gene3D" id="2.10.25.10">
    <property type="entry name" value="Laminin"/>
    <property type="match status" value="1"/>
</dbReference>
<feature type="transmembrane region" description="Helical" evidence="2">
    <location>
        <begin position="129"/>
        <end position="151"/>
    </location>
</feature>
<feature type="chain" id="PRO_5043461058" description="EGF-like domain-containing protein" evidence="3">
    <location>
        <begin position="45"/>
        <end position="154"/>
    </location>
</feature>
<organism evidence="5 6">
    <name type="scientific">Knipowitschia caucasica</name>
    <name type="common">Caucasian dwarf goby</name>
    <name type="synonym">Pomatoschistus caucasicus</name>
    <dbReference type="NCBI Taxonomy" id="637954"/>
    <lineage>
        <taxon>Eukaryota</taxon>
        <taxon>Metazoa</taxon>
        <taxon>Chordata</taxon>
        <taxon>Craniata</taxon>
        <taxon>Vertebrata</taxon>
        <taxon>Euteleostomi</taxon>
        <taxon>Actinopterygii</taxon>
        <taxon>Neopterygii</taxon>
        <taxon>Teleostei</taxon>
        <taxon>Neoteleostei</taxon>
        <taxon>Acanthomorphata</taxon>
        <taxon>Gobiaria</taxon>
        <taxon>Gobiiformes</taxon>
        <taxon>Gobioidei</taxon>
        <taxon>Gobiidae</taxon>
        <taxon>Gobiinae</taxon>
        <taxon>Knipowitschia</taxon>
    </lineage>
</organism>
<accession>A0AAV2MN70</accession>
<evidence type="ECO:0000256" key="2">
    <source>
        <dbReference type="SAM" id="Phobius"/>
    </source>
</evidence>
<proteinExistence type="predicted"/>
<dbReference type="InterPro" id="IPR000742">
    <property type="entry name" value="EGF"/>
</dbReference>
<name>A0AAV2MN70_KNICA</name>
<keyword evidence="2" id="KW-0472">Membrane</keyword>
<sequence length="154" mass="16587">MTFNASLSLLSTPTMFSSSISTTASLLLGLCSRLLLSTLGQTIASDVDPTTASPAVTNSSLLLNSTDTMEMTMTRPCGAEFKHWCMNGGECVFSHGSEKPLCKCPVPYEDSRCTTIQLRSSQVTEIEKIIGIAIGGIMVVLALLLVLYCCFYKR</sequence>
<evidence type="ECO:0000256" key="3">
    <source>
        <dbReference type="SAM" id="SignalP"/>
    </source>
</evidence>
<dbReference type="PROSITE" id="PS50026">
    <property type="entry name" value="EGF_3"/>
    <property type="match status" value="1"/>
</dbReference>
<feature type="disulfide bond" evidence="1">
    <location>
        <begin position="104"/>
        <end position="113"/>
    </location>
</feature>
<dbReference type="SUPFAM" id="SSF57196">
    <property type="entry name" value="EGF/Laminin"/>
    <property type="match status" value="1"/>
</dbReference>
<dbReference type="Proteomes" id="UP001497482">
    <property type="component" value="Chromosome 9"/>
</dbReference>
<dbReference type="AlphaFoldDB" id="A0AAV2MN70"/>
<evidence type="ECO:0000256" key="1">
    <source>
        <dbReference type="PROSITE-ProRule" id="PRU00076"/>
    </source>
</evidence>
<gene>
    <name evidence="5" type="ORF">KC01_LOCUS40883</name>
</gene>
<comment type="caution">
    <text evidence="1">Lacks conserved residue(s) required for the propagation of feature annotation.</text>
</comment>
<keyword evidence="6" id="KW-1185">Reference proteome</keyword>
<feature type="disulfide bond" evidence="1">
    <location>
        <begin position="85"/>
        <end position="102"/>
    </location>
</feature>
<reference evidence="5 6" key="1">
    <citation type="submission" date="2024-04" db="EMBL/GenBank/DDBJ databases">
        <authorList>
            <person name="Waldvogel A.-M."/>
            <person name="Schoenle A."/>
        </authorList>
    </citation>
    <scope>NUCLEOTIDE SEQUENCE [LARGE SCALE GENOMIC DNA]</scope>
</reference>
<keyword evidence="2" id="KW-1133">Transmembrane helix</keyword>
<feature type="signal peptide" evidence="3">
    <location>
        <begin position="1"/>
        <end position="44"/>
    </location>
</feature>
<evidence type="ECO:0000313" key="6">
    <source>
        <dbReference type="Proteomes" id="UP001497482"/>
    </source>
</evidence>
<keyword evidence="1" id="KW-0245">EGF-like domain</keyword>
<keyword evidence="3" id="KW-0732">Signal</keyword>
<protein>
    <recommendedName>
        <fullName evidence="4">EGF-like domain-containing protein</fullName>
    </recommendedName>
</protein>
<feature type="domain" description="EGF-like" evidence="4">
    <location>
        <begin position="73"/>
        <end position="114"/>
    </location>
</feature>
<evidence type="ECO:0000313" key="5">
    <source>
        <dbReference type="EMBL" id="CAL1614853.1"/>
    </source>
</evidence>
<dbReference type="PROSITE" id="PS01186">
    <property type="entry name" value="EGF_2"/>
    <property type="match status" value="1"/>
</dbReference>